<dbReference type="PANTHER" id="PTHR30290:SF83">
    <property type="entry name" value="ABC TRANSPORTER SUBSTRATE-BINDING PROTEIN"/>
    <property type="match status" value="1"/>
</dbReference>
<dbReference type="GO" id="GO:1904680">
    <property type="term" value="F:peptide transmembrane transporter activity"/>
    <property type="evidence" value="ECO:0007669"/>
    <property type="project" value="TreeGrafter"/>
</dbReference>
<dbReference type="SUPFAM" id="SSF53850">
    <property type="entry name" value="Periplasmic binding protein-like II"/>
    <property type="match status" value="1"/>
</dbReference>
<dbReference type="eggNOG" id="COG4166">
    <property type="taxonomic scope" value="Bacteria"/>
</dbReference>
<dbReference type="EMBL" id="JGYN01000014">
    <property type="protein sequence ID" value="KFI50686.1"/>
    <property type="molecule type" value="Genomic_DNA"/>
</dbReference>
<evidence type="ECO:0000259" key="2">
    <source>
        <dbReference type="Pfam" id="PF00496"/>
    </source>
</evidence>
<evidence type="ECO:0000313" key="3">
    <source>
        <dbReference type="EMBL" id="KFI50686.1"/>
    </source>
</evidence>
<dbReference type="CDD" id="cd00995">
    <property type="entry name" value="PBP2_NikA_DppA_OppA_like"/>
    <property type="match status" value="1"/>
</dbReference>
<dbReference type="STRING" id="1437608.GCA_000771645_01238"/>
<sequence length="570" mass="62070">MGIGKTNKAPVKGTRQEGKTLMTTKNTIKKALAALAAGALLGGVLAGCGASTAAEGSGSDSTSTAAYNPVSVSGTAPGGDLIPTNSQESGKKTLVWQLFDGLVDVDPDTRKVRNEVAKSITSDDQQTWTITLNQDRKFSDGTPVKADNFIKAWTWGADIANAQIASGDLAVIKGYDKLHPSDGSKATATEFEGLKKVDDYTFTVELTSPYSSFVNLLTSVTFYPLPDSFFKDPDAWRKNPVGNGPYKLRQAVDEATGAYFDLNKYYKGNRTPHNTGLYVRFYTDSSAAYQDVLADNLDITSPGGADLLTAKDDFGDRLVEPVITGPNTTITFPMWDDFWKSSNGLKVRQAISLAINREEIVDKVFNGYAVPAKDFTVKGLNGWSDSIKGSDVLDFNVTKAKALLKEAGGYTKELPIYYNADGAHKQWVEAVANQIKKNLGINAVPKPTTTFSDFLQKRADHQFTGPWRASEIPFNPGLDDMLRNVYSTSGSANSGSEWTSDAFEAKLKEGWQQKDTDAANEKFNEAQEILFQDLPAIPLWYTKIPSVYSTKVSNVHTNVFGSTLYLVEKK</sequence>
<comment type="caution">
    <text evidence="3">The sequence shown here is derived from an EMBL/GenBank/DDBJ whole genome shotgun (WGS) entry which is preliminary data.</text>
</comment>
<dbReference type="InterPro" id="IPR030678">
    <property type="entry name" value="Peptide/Ni-bd"/>
</dbReference>
<gene>
    <name evidence="3" type="ORF">BBIA_2034</name>
</gene>
<dbReference type="PANTHER" id="PTHR30290">
    <property type="entry name" value="PERIPLASMIC BINDING COMPONENT OF ABC TRANSPORTER"/>
    <property type="match status" value="1"/>
</dbReference>
<evidence type="ECO:0000313" key="4">
    <source>
        <dbReference type="Proteomes" id="UP000029108"/>
    </source>
</evidence>
<dbReference type="Pfam" id="PF00496">
    <property type="entry name" value="SBP_bac_5"/>
    <property type="match status" value="1"/>
</dbReference>
<dbReference type="GO" id="GO:0042597">
    <property type="term" value="C:periplasmic space"/>
    <property type="evidence" value="ECO:0007669"/>
    <property type="project" value="UniProtKB-ARBA"/>
</dbReference>
<dbReference type="Gene3D" id="3.90.76.10">
    <property type="entry name" value="Dipeptide-binding Protein, Domain 1"/>
    <property type="match status" value="1"/>
</dbReference>
<feature type="domain" description="Solute-binding protein family 5" evidence="2">
    <location>
        <begin position="112"/>
        <end position="463"/>
    </location>
</feature>
<name>A0A086ZVY6_9BIFI</name>
<accession>A0A086ZVY6</accession>
<dbReference type="InterPro" id="IPR039424">
    <property type="entry name" value="SBP_5"/>
</dbReference>
<feature type="compositionally biased region" description="Polar residues" evidence="1">
    <location>
        <begin position="58"/>
        <end position="74"/>
    </location>
</feature>
<protein>
    <submittedName>
        <fullName evidence="3">Dipeptide/oligopeptide ABC transporter substrate-binding protein</fullName>
    </submittedName>
</protein>
<dbReference type="Gene3D" id="3.40.190.10">
    <property type="entry name" value="Periplasmic binding protein-like II"/>
    <property type="match status" value="1"/>
</dbReference>
<dbReference type="GO" id="GO:0043190">
    <property type="term" value="C:ATP-binding cassette (ABC) transporter complex"/>
    <property type="evidence" value="ECO:0007669"/>
    <property type="project" value="InterPro"/>
</dbReference>
<reference evidence="3 4" key="1">
    <citation type="submission" date="2014-03" db="EMBL/GenBank/DDBJ databases">
        <title>Genomics of Bifidobacteria.</title>
        <authorList>
            <person name="Ventura M."/>
            <person name="Milani C."/>
            <person name="Lugli G.A."/>
        </authorList>
    </citation>
    <scope>NUCLEOTIDE SEQUENCE [LARGE SCALE GENOMIC DNA]</scope>
    <source>
        <strain evidence="3 4">DSM 23969</strain>
    </source>
</reference>
<feature type="region of interest" description="Disordered" evidence="1">
    <location>
        <begin position="1"/>
        <end position="22"/>
    </location>
</feature>
<evidence type="ECO:0000256" key="1">
    <source>
        <dbReference type="SAM" id="MobiDB-lite"/>
    </source>
</evidence>
<dbReference type="AlphaFoldDB" id="A0A086ZVY6"/>
<organism evidence="3 4">
    <name type="scientific">Bifidobacterium biavatii DSM 23969</name>
    <dbReference type="NCBI Taxonomy" id="1437608"/>
    <lineage>
        <taxon>Bacteria</taxon>
        <taxon>Bacillati</taxon>
        <taxon>Actinomycetota</taxon>
        <taxon>Actinomycetes</taxon>
        <taxon>Bifidobacteriales</taxon>
        <taxon>Bifidobacteriaceae</taxon>
        <taxon>Bifidobacterium</taxon>
    </lineage>
</organism>
<dbReference type="Proteomes" id="UP000029108">
    <property type="component" value="Unassembled WGS sequence"/>
</dbReference>
<keyword evidence="4" id="KW-1185">Reference proteome</keyword>
<proteinExistence type="predicted"/>
<dbReference type="PIRSF" id="PIRSF002741">
    <property type="entry name" value="MppA"/>
    <property type="match status" value="1"/>
</dbReference>
<dbReference type="GO" id="GO:0015833">
    <property type="term" value="P:peptide transport"/>
    <property type="evidence" value="ECO:0007669"/>
    <property type="project" value="TreeGrafter"/>
</dbReference>
<dbReference type="Gene3D" id="3.10.105.10">
    <property type="entry name" value="Dipeptide-binding Protein, Domain 3"/>
    <property type="match status" value="1"/>
</dbReference>
<feature type="region of interest" description="Disordered" evidence="1">
    <location>
        <begin position="52"/>
        <end position="87"/>
    </location>
</feature>
<dbReference type="InterPro" id="IPR000914">
    <property type="entry name" value="SBP_5_dom"/>
</dbReference>